<accession>A0A022QSI4</accession>
<dbReference type="AlphaFoldDB" id="A0A022QSI4"/>
<evidence type="ECO:0000313" key="2">
    <source>
        <dbReference type="Proteomes" id="UP000030748"/>
    </source>
</evidence>
<sequence length="60" mass="6865">ILHLPPNSPDAKVFEDLAKNTKKSNVTSPAPGKKINYRVNYRHPLIILIITNTSLRYFFV</sequence>
<dbReference type="Proteomes" id="UP000030748">
    <property type="component" value="Unassembled WGS sequence"/>
</dbReference>
<organism evidence="1 2">
    <name type="scientific">Erythranthe guttata</name>
    <name type="common">Yellow monkey flower</name>
    <name type="synonym">Mimulus guttatus</name>
    <dbReference type="NCBI Taxonomy" id="4155"/>
    <lineage>
        <taxon>Eukaryota</taxon>
        <taxon>Viridiplantae</taxon>
        <taxon>Streptophyta</taxon>
        <taxon>Embryophyta</taxon>
        <taxon>Tracheophyta</taxon>
        <taxon>Spermatophyta</taxon>
        <taxon>Magnoliopsida</taxon>
        <taxon>eudicotyledons</taxon>
        <taxon>Gunneridae</taxon>
        <taxon>Pentapetalae</taxon>
        <taxon>asterids</taxon>
        <taxon>lamiids</taxon>
        <taxon>Lamiales</taxon>
        <taxon>Phrymaceae</taxon>
        <taxon>Erythranthe</taxon>
    </lineage>
</organism>
<evidence type="ECO:0000313" key="1">
    <source>
        <dbReference type="EMBL" id="EYU31692.1"/>
    </source>
</evidence>
<gene>
    <name evidence="1" type="ORF">MIMGU_mgv1a0143492mg</name>
</gene>
<keyword evidence="2" id="KW-1185">Reference proteome</keyword>
<name>A0A022QSI4_ERYGU</name>
<protein>
    <submittedName>
        <fullName evidence="1">Uncharacterized protein</fullName>
    </submittedName>
</protein>
<reference evidence="1 2" key="1">
    <citation type="journal article" date="2013" name="Proc. Natl. Acad. Sci. U.S.A.">
        <title>Fine-scale variation in meiotic recombination in Mimulus inferred from population shotgun sequencing.</title>
        <authorList>
            <person name="Hellsten U."/>
            <person name="Wright K.M."/>
            <person name="Jenkins J."/>
            <person name="Shu S."/>
            <person name="Yuan Y."/>
            <person name="Wessler S.R."/>
            <person name="Schmutz J."/>
            <person name="Willis J.H."/>
            <person name="Rokhsar D.S."/>
        </authorList>
    </citation>
    <scope>NUCLEOTIDE SEQUENCE [LARGE SCALE GENOMIC DNA]</scope>
    <source>
        <strain evidence="2">cv. DUN x IM62</strain>
    </source>
</reference>
<dbReference type="EMBL" id="KI630918">
    <property type="protein sequence ID" value="EYU31692.1"/>
    <property type="molecule type" value="Genomic_DNA"/>
</dbReference>
<feature type="non-terminal residue" evidence="1">
    <location>
        <position position="1"/>
    </location>
</feature>
<proteinExistence type="predicted"/>